<evidence type="ECO:0000256" key="2">
    <source>
        <dbReference type="ARBA" id="ARBA00023002"/>
    </source>
</evidence>
<dbReference type="PATRIC" id="fig|1429439.4.peg.2468"/>
<name>W4M9N4_9BACT</name>
<dbReference type="FunFam" id="3.40.50.720:FF:000084">
    <property type="entry name" value="Short-chain dehydrogenase reductase"/>
    <property type="match status" value="1"/>
</dbReference>
<dbReference type="NCBIfam" id="NF009466">
    <property type="entry name" value="PRK12826.1-2"/>
    <property type="match status" value="1"/>
</dbReference>
<sequence>MAGKLDGKVALVTGGASGIGRATALTLAREGAKLVVADMHEDGGQQTAHTITENGGEAVFVPVDVTSATDIQAMISKTVETYGRLDCAFNNAGTEGTTMVSTVDYREEDWNRVLSINLTGVWLCMKYEITQMLTQGVGAIVNTASVAGLVGSRGAGSAYAASKHGVIGLTKTAALEYAKQGIRVNCVCPGVVRTPMMERMLTRTPALEQQYIASEPIGRLGLPEEIAEAVTWLCSDAASFVTGHSMTVDGGMMAQ</sequence>
<dbReference type="InterPro" id="IPR036291">
    <property type="entry name" value="NAD(P)-bd_dom_sf"/>
</dbReference>
<evidence type="ECO:0000313" key="4">
    <source>
        <dbReference type="EMBL" id="ETX06880.1"/>
    </source>
</evidence>
<feature type="domain" description="Ketoreductase" evidence="3">
    <location>
        <begin position="8"/>
        <end position="195"/>
    </location>
</feature>
<evidence type="ECO:0000259" key="3">
    <source>
        <dbReference type="SMART" id="SM00822"/>
    </source>
</evidence>
<dbReference type="EMBL" id="AZHX01000580">
    <property type="protein sequence ID" value="ETX06880.1"/>
    <property type="molecule type" value="Genomic_DNA"/>
</dbReference>
<dbReference type="Pfam" id="PF13561">
    <property type="entry name" value="adh_short_C2"/>
    <property type="match status" value="1"/>
</dbReference>
<dbReference type="AlphaFoldDB" id="W4M9N4"/>
<gene>
    <name evidence="4" type="ORF">ETSY2_14465</name>
</gene>
<dbReference type="PRINTS" id="PR00080">
    <property type="entry name" value="SDRFAMILY"/>
</dbReference>
<dbReference type="Proteomes" id="UP000019140">
    <property type="component" value="Unassembled WGS sequence"/>
</dbReference>
<dbReference type="InterPro" id="IPR002347">
    <property type="entry name" value="SDR_fam"/>
</dbReference>
<dbReference type="NCBIfam" id="NF004818">
    <property type="entry name" value="PRK06172.1"/>
    <property type="match status" value="1"/>
</dbReference>
<comment type="caution">
    <text evidence="4">The sequence shown here is derived from an EMBL/GenBank/DDBJ whole genome shotgun (WGS) entry which is preliminary data.</text>
</comment>
<keyword evidence="5" id="KW-1185">Reference proteome</keyword>
<dbReference type="NCBIfam" id="NF005559">
    <property type="entry name" value="PRK07231.1"/>
    <property type="match status" value="1"/>
</dbReference>
<keyword evidence="2" id="KW-0560">Oxidoreductase</keyword>
<protein>
    <submittedName>
        <fullName evidence="4">Short-chain dehydrogenase</fullName>
    </submittedName>
</protein>
<dbReference type="CDD" id="cd05233">
    <property type="entry name" value="SDR_c"/>
    <property type="match status" value="1"/>
</dbReference>
<dbReference type="PROSITE" id="PS00061">
    <property type="entry name" value="ADH_SHORT"/>
    <property type="match status" value="1"/>
</dbReference>
<dbReference type="SUPFAM" id="SSF51735">
    <property type="entry name" value="NAD(P)-binding Rossmann-fold domains"/>
    <property type="match status" value="1"/>
</dbReference>
<dbReference type="PANTHER" id="PTHR24321">
    <property type="entry name" value="DEHYDROGENASES, SHORT CHAIN"/>
    <property type="match status" value="1"/>
</dbReference>
<dbReference type="Gene3D" id="3.40.50.720">
    <property type="entry name" value="NAD(P)-binding Rossmann-like Domain"/>
    <property type="match status" value="1"/>
</dbReference>
<dbReference type="InterPro" id="IPR057326">
    <property type="entry name" value="KR_dom"/>
</dbReference>
<dbReference type="PRINTS" id="PR00081">
    <property type="entry name" value="GDHRDH"/>
</dbReference>
<dbReference type="PANTHER" id="PTHR24321:SF11">
    <property type="entry name" value="BLR0893 PROTEIN"/>
    <property type="match status" value="1"/>
</dbReference>
<reference evidence="4 5" key="1">
    <citation type="journal article" date="2014" name="Nature">
        <title>An environmental bacterial taxon with a large and distinct metabolic repertoire.</title>
        <authorList>
            <person name="Wilson M.C."/>
            <person name="Mori T."/>
            <person name="Ruckert C."/>
            <person name="Uria A.R."/>
            <person name="Helf M.J."/>
            <person name="Takada K."/>
            <person name="Gernert C."/>
            <person name="Steffens U.A."/>
            <person name="Heycke N."/>
            <person name="Schmitt S."/>
            <person name="Rinke C."/>
            <person name="Helfrich E.J."/>
            <person name="Brachmann A.O."/>
            <person name="Gurgui C."/>
            <person name="Wakimoto T."/>
            <person name="Kracht M."/>
            <person name="Crusemann M."/>
            <person name="Hentschel U."/>
            <person name="Abe I."/>
            <person name="Matsunaga S."/>
            <person name="Kalinowski J."/>
            <person name="Takeyama H."/>
            <person name="Piel J."/>
        </authorList>
    </citation>
    <scope>NUCLEOTIDE SEQUENCE [LARGE SCALE GENOMIC DNA]</scope>
    <source>
        <strain evidence="5">TSY2</strain>
    </source>
</reference>
<organism evidence="4 5">
    <name type="scientific">Candidatus Entotheonella gemina</name>
    <dbReference type="NCBI Taxonomy" id="1429439"/>
    <lineage>
        <taxon>Bacteria</taxon>
        <taxon>Pseudomonadati</taxon>
        <taxon>Nitrospinota/Tectimicrobiota group</taxon>
        <taxon>Candidatus Tectimicrobiota</taxon>
        <taxon>Candidatus Entotheonellia</taxon>
        <taxon>Candidatus Entotheonellales</taxon>
        <taxon>Candidatus Entotheonellaceae</taxon>
        <taxon>Candidatus Entotheonella</taxon>
    </lineage>
</organism>
<proteinExistence type="inferred from homology"/>
<dbReference type="SMART" id="SM00822">
    <property type="entry name" value="PKS_KR"/>
    <property type="match status" value="1"/>
</dbReference>
<dbReference type="GO" id="GO:0016491">
    <property type="term" value="F:oxidoreductase activity"/>
    <property type="evidence" value="ECO:0007669"/>
    <property type="project" value="UniProtKB-KW"/>
</dbReference>
<evidence type="ECO:0000313" key="5">
    <source>
        <dbReference type="Proteomes" id="UP000019140"/>
    </source>
</evidence>
<comment type="similarity">
    <text evidence="1">Belongs to the short-chain dehydrogenases/reductases (SDR) family.</text>
</comment>
<evidence type="ECO:0000256" key="1">
    <source>
        <dbReference type="ARBA" id="ARBA00006484"/>
    </source>
</evidence>
<accession>W4M9N4</accession>
<dbReference type="HOGENOM" id="CLU_010194_1_0_7"/>
<dbReference type="InterPro" id="IPR020904">
    <property type="entry name" value="Sc_DH/Rdtase_CS"/>
</dbReference>